<evidence type="ECO:0000256" key="1">
    <source>
        <dbReference type="ARBA" id="ARBA00012920"/>
    </source>
</evidence>
<reference evidence="4" key="1">
    <citation type="submission" date="2022-11" db="UniProtKB">
        <authorList>
            <consortium name="WormBaseParasite"/>
        </authorList>
    </citation>
    <scope>IDENTIFICATION</scope>
</reference>
<evidence type="ECO:0000313" key="3">
    <source>
        <dbReference type="Proteomes" id="UP000887564"/>
    </source>
</evidence>
<dbReference type="WBParaSite" id="PEQ_0001384001-mRNA-1">
    <property type="protein sequence ID" value="PEQ_0001384001-mRNA-1"/>
    <property type="gene ID" value="PEQ_0001384001"/>
</dbReference>
<dbReference type="PANTHER" id="PTHR11707:SF28">
    <property type="entry name" value="60 KDA LYSOPHOSPHOLIPASE"/>
    <property type="match status" value="1"/>
</dbReference>
<protein>
    <recommendedName>
        <fullName evidence="1">asparaginase</fullName>
        <ecNumber evidence="1">3.5.1.1</ecNumber>
    </recommendedName>
</protein>
<proteinExistence type="predicted"/>
<evidence type="ECO:0000256" key="2">
    <source>
        <dbReference type="PROSITE-ProRule" id="PRU00023"/>
    </source>
</evidence>
<dbReference type="PIRSF" id="PIRSF001220">
    <property type="entry name" value="L-ASNase_gatD"/>
    <property type="match status" value="1"/>
</dbReference>
<dbReference type="InterPro" id="IPR002110">
    <property type="entry name" value="Ankyrin_rpt"/>
</dbReference>
<accession>A0A914S4W8</accession>
<sequence>MKFKFPLKLDCNLQILYDAGVIPGSDMTAEAALTKLAYVLGKDEWDLPTKRKMIQRNIRGEMTSAHSETLRELEIIPQLAKFLRISSSHEVQLLRNALFPPLLCHAASKGDVDLLENLRESGAILSATDYNGRSALHVAARAGHKNAVIYLLKHGVSVHLRDEWDENPLMSAIRSKNLACIKALRDAGAVPVGNPIDLGNEELVTYLLARGANPEAIDNTSYTPIDEAKRRGFASILNVLKMKHDQTRVPIVKFTFE</sequence>
<dbReference type="PANTHER" id="PTHR11707">
    <property type="entry name" value="L-ASPARAGINASE"/>
    <property type="match status" value="1"/>
</dbReference>
<dbReference type="InterPro" id="IPR036770">
    <property type="entry name" value="Ankyrin_rpt-contain_sf"/>
</dbReference>
<dbReference type="SMART" id="SM00248">
    <property type="entry name" value="ANK"/>
    <property type="match status" value="3"/>
</dbReference>
<dbReference type="GO" id="GO:0009066">
    <property type="term" value="P:aspartate family amino acid metabolic process"/>
    <property type="evidence" value="ECO:0007669"/>
    <property type="project" value="UniProtKB-ARBA"/>
</dbReference>
<dbReference type="AlphaFoldDB" id="A0A914S4W8"/>
<dbReference type="InterPro" id="IPR006034">
    <property type="entry name" value="Asparaginase/glutaminase-like"/>
</dbReference>
<dbReference type="EC" id="3.5.1.1" evidence="1"/>
<keyword evidence="3" id="KW-1185">Reference proteome</keyword>
<dbReference type="Gene3D" id="1.25.40.20">
    <property type="entry name" value="Ankyrin repeat-containing domain"/>
    <property type="match status" value="2"/>
</dbReference>
<dbReference type="GO" id="GO:0004067">
    <property type="term" value="F:asparaginase activity"/>
    <property type="evidence" value="ECO:0007669"/>
    <property type="project" value="UniProtKB-UniRule"/>
</dbReference>
<dbReference type="PIRSF" id="PIRSF500176">
    <property type="entry name" value="L_ASNase"/>
    <property type="match status" value="1"/>
</dbReference>
<dbReference type="PROSITE" id="PS51732">
    <property type="entry name" value="ASN_GLN_ASE_3"/>
    <property type="match status" value="1"/>
</dbReference>
<dbReference type="PROSITE" id="PS50297">
    <property type="entry name" value="ANK_REP_REGION"/>
    <property type="match status" value="1"/>
</dbReference>
<name>A0A914S4W8_PAREQ</name>
<dbReference type="SUPFAM" id="SSF53774">
    <property type="entry name" value="Glutaminase/Asparaginase"/>
    <property type="match status" value="1"/>
</dbReference>
<dbReference type="InterPro" id="IPR036152">
    <property type="entry name" value="Asp/glu_Ase-like_sf"/>
</dbReference>
<organism evidence="3 4">
    <name type="scientific">Parascaris equorum</name>
    <name type="common">Equine roundworm</name>
    <dbReference type="NCBI Taxonomy" id="6256"/>
    <lineage>
        <taxon>Eukaryota</taxon>
        <taxon>Metazoa</taxon>
        <taxon>Ecdysozoa</taxon>
        <taxon>Nematoda</taxon>
        <taxon>Chromadorea</taxon>
        <taxon>Rhabditida</taxon>
        <taxon>Spirurina</taxon>
        <taxon>Ascaridomorpha</taxon>
        <taxon>Ascaridoidea</taxon>
        <taxon>Ascarididae</taxon>
        <taxon>Parascaris</taxon>
    </lineage>
</organism>
<dbReference type="Proteomes" id="UP000887564">
    <property type="component" value="Unplaced"/>
</dbReference>
<dbReference type="Pfam" id="PF12796">
    <property type="entry name" value="Ank_2"/>
    <property type="match status" value="1"/>
</dbReference>
<dbReference type="InterPro" id="IPR027473">
    <property type="entry name" value="L-asparaginase_C"/>
</dbReference>
<keyword evidence="2" id="KW-0040">ANK repeat</keyword>
<dbReference type="SUPFAM" id="SSF48403">
    <property type="entry name" value="Ankyrin repeat"/>
    <property type="match status" value="1"/>
</dbReference>
<dbReference type="PROSITE" id="PS50088">
    <property type="entry name" value="ANK_REPEAT"/>
    <property type="match status" value="1"/>
</dbReference>
<feature type="repeat" description="ANK" evidence="2">
    <location>
        <begin position="131"/>
        <end position="163"/>
    </location>
</feature>
<dbReference type="Gene3D" id="3.40.50.40">
    <property type="match status" value="1"/>
</dbReference>
<evidence type="ECO:0000313" key="4">
    <source>
        <dbReference type="WBParaSite" id="PEQ_0001384001-mRNA-1"/>
    </source>
</evidence>